<dbReference type="GO" id="GO:0007018">
    <property type="term" value="P:microtubule-based movement"/>
    <property type="evidence" value="ECO:0007669"/>
    <property type="project" value="InterPro"/>
</dbReference>
<accession>A0A1B0EUT0</accession>
<dbReference type="GO" id="GO:0030286">
    <property type="term" value="C:dynein complex"/>
    <property type="evidence" value="ECO:0007669"/>
    <property type="project" value="InterPro"/>
</dbReference>
<dbReference type="Gene3D" id="3.10.490.20">
    <property type="match status" value="1"/>
</dbReference>
<sequence length="141" mass="16655">MIDMIFDVSAYETEQDLDFEAFRKNNLEINSDFKCFDGIFLEGGRWNRLTRLIDESHPRILYDRLPILAVRTLARSLKDKRHFKKRLRRYKCPVYKTSARFGTVLSTEHSSNFVMYIDLDCKESPTHWINRGVAGLCQLDD</sequence>
<dbReference type="GO" id="GO:0045505">
    <property type="term" value="F:dynein intermediate chain binding"/>
    <property type="evidence" value="ECO:0007669"/>
    <property type="project" value="InterPro"/>
</dbReference>
<dbReference type="PANTHER" id="PTHR46961">
    <property type="entry name" value="DYNEIN HEAVY CHAIN 1, AXONEMAL-LIKE PROTEIN"/>
    <property type="match status" value="1"/>
</dbReference>
<organism evidence="2 3">
    <name type="scientific">Lutzomyia longipalpis</name>
    <name type="common">Sand fly</name>
    <dbReference type="NCBI Taxonomy" id="7200"/>
    <lineage>
        <taxon>Eukaryota</taxon>
        <taxon>Metazoa</taxon>
        <taxon>Ecdysozoa</taxon>
        <taxon>Arthropoda</taxon>
        <taxon>Hexapoda</taxon>
        <taxon>Insecta</taxon>
        <taxon>Pterygota</taxon>
        <taxon>Neoptera</taxon>
        <taxon>Endopterygota</taxon>
        <taxon>Diptera</taxon>
        <taxon>Nematocera</taxon>
        <taxon>Psychodoidea</taxon>
        <taxon>Psychodidae</taxon>
        <taxon>Lutzomyia</taxon>
        <taxon>Lutzomyia</taxon>
    </lineage>
</organism>
<protein>
    <recommendedName>
        <fullName evidence="1">Dynein heavy chain C-terminal domain-containing protein</fullName>
    </recommendedName>
</protein>
<keyword evidence="3" id="KW-1185">Reference proteome</keyword>
<reference evidence="2" key="1">
    <citation type="submission" date="2020-05" db="UniProtKB">
        <authorList>
            <consortium name="EnsemblMetazoa"/>
        </authorList>
    </citation>
    <scope>IDENTIFICATION</scope>
    <source>
        <strain evidence="2">Jacobina</strain>
    </source>
</reference>
<dbReference type="FunFam" id="3.10.490.20:FF:000009">
    <property type="entry name" value="Dynein heavy chain 4"/>
    <property type="match status" value="1"/>
</dbReference>
<dbReference type="InterPro" id="IPR043160">
    <property type="entry name" value="Dynein_C_barrel"/>
</dbReference>
<feature type="domain" description="Dynein heavy chain C-terminal" evidence="1">
    <location>
        <begin position="35"/>
        <end position="137"/>
    </location>
</feature>
<name>A0A1B0EUT0_LUTLO</name>
<evidence type="ECO:0000313" key="3">
    <source>
        <dbReference type="Proteomes" id="UP000092461"/>
    </source>
</evidence>
<dbReference type="EMBL" id="AJWK01014215">
    <property type="status" value="NOT_ANNOTATED_CDS"/>
    <property type="molecule type" value="Genomic_DNA"/>
</dbReference>
<evidence type="ECO:0000313" key="2">
    <source>
        <dbReference type="EnsemblMetazoa" id="LLOJ004556-PA"/>
    </source>
</evidence>
<dbReference type="InterPro" id="IPR041228">
    <property type="entry name" value="Dynein_C"/>
</dbReference>
<dbReference type="EnsemblMetazoa" id="LLOJ004556-RA">
    <property type="protein sequence ID" value="LLOJ004556-PA"/>
    <property type="gene ID" value="LLOJ004556"/>
</dbReference>
<proteinExistence type="predicted"/>
<dbReference type="GO" id="GO:0051959">
    <property type="term" value="F:dynein light intermediate chain binding"/>
    <property type="evidence" value="ECO:0007669"/>
    <property type="project" value="InterPro"/>
</dbReference>
<dbReference type="PANTHER" id="PTHR46961:SF8">
    <property type="entry name" value="DYNEIN AXONEMAL HEAVY CHAIN 7"/>
    <property type="match status" value="1"/>
</dbReference>
<dbReference type="VEuPathDB" id="VectorBase:LLONM1_008486"/>
<evidence type="ECO:0000259" key="1">
    <source>
        <dbReference type="Pfam" id="PF18199"/>
    </source>
</evidence>
<dbReference type="AlphaFoldDB" id="A0A1B0EUT0"/>
<dbReference type="VEuPathDB" id="VectorBase:LLOJ004556"/>
<dbReference type="InterPro" id="IPR026983">
    <property type="entry name" value="DHC"/>
</dbReference>
<dbReference type="Proteomes" id="UP000092461">
    <property type="component" value="Unassembled WGS sequence"/>
</dbReference>
<dbReference type="Pfam" id="PF18199">
    <property type="entry name" value="Dynein_C"/>
    <property type="match status" value="1"/>
</dbReference>